<dbReference type="PROSITE" id="PS50943">
    <property type="entry name" value="HTH_CROC1"/>
    <property type="match status" value="1"/>
</dbReference>
<dbReference type="CDD" id="cd00093">
    <property type="entry name" value="HTH_XRE"/>
    <property type="match status" value="1"/>
</dbReference>
<dbReference type="InterPro" id="IPR001387">
    <property type="entry name" value="Cro/C1-type_HTH"/>
</dbReference>
<dbReference type="SMART" id="SM00530">
    <property type="entry name" value="HTH_XRE"/>
    <property type="match status" value="1"/>
</dbReference>
<gene>
    <name evidence="2" type="primary">cI</name>
    <name evidence="2" type="ORF">HMPREF0555_0772</name>
</gene>
<evidence type="ECO:0000313" key="3">
    <source>
        <dbReference type="Proteomes" id="UP000004283"/>
    </source>
</evidence>
<comment type="caution">
    <text evidence="2">The sequence shown here is derived from an EMBL/GenBank/DDBJ whole genome shotgun (WGS) entry which is preliminary data.</text>
</comment>
<dbReference type="EMBL" id="ACKV01000035">
    <property type="protein sequence ID" value="EEJ42693.1"/>
    <property type="molecule type" value="Genomic_DNA"/>
</dbReference>
<dbReference type="AlphaFoldDB" id="C2KJF6"/>
<evidence type="ECO:0000259" key="1">
    <source>
        <dbReference type="PROSITE" id="PS50943"/>
    </source>
</evidence>
<organism evidence="2 3">
    <name type="scientific">Leuconostoc mesenteroides subsp. cremoris ATCC 19254</name>
    <dbReference type="NCBI Taxonomy" id="586220"/>
    <lineage>
        <taxon>Bacteria</taxon>
        <taxon>Bacillati</taxon>
        <taxon>Bacillota</taxon>
        <taxon>Bacilli</taxon>
        <taxon>Lactobacillales</taxon>
        <taxon>Lactobacillaceae</taxon>
        <taxon>Leuconostoc</taxon>
    </lineage>
</organism>
<dbReference type="SUPFAM" id="SSF47413">
    <property type="entry name" value="lambda repressor-like DNA-binding domains"/>
    <property type="match status" value="1"/>
</dbReference>
<protein>
    <submittedName>
        <fullName evidence="2">DNA-binding helix-turn-helix protein</fullName>
    </submittedName>
</protein>
<dbReference type="InterPro" id="IPR010982">
    <property type="entry name" value="Lambda_DNA-bd_dom_sf"/>
</dbReference>
<name>C2KJF6_LEUMC</name>
<dbReference type="Pfam" id="PF01381">
    <property type="entry name" value="HTH_3"/>
    <property type="match status" value="1"/>
</dbReference>
<keyword evidence="2" id="KW-0238">DNA-binding</keyword>
<dbReference type="Gene3D" id="1.10.260.40">
    <property type="entry name" value="lambda repressor-like DNA-binding domains"/>
    <property type="match status" value="1"/>
</dbReference>
<sequence>MRNTKMTTIYDRIKEISNKKGVSIDYVNDKAGLSNKAIYGWKKSTPKADNLQKVADVLHVSTDYLLGRTDEMNPAQSNNGLSGFDEEIMMAFDGKPIPDEDKEKLLEFARFLRSQRGK</sequence>
<proteinExistence type="predicted"/>
<accession>C2KJF6</accession>
<feature type="domain" description="HTH cro/C1-type" evidence="1">
    <location>
        <begin position="13"/>
        <end position="65"/>
    </location>
</feature>
<reference evidence="2 3" key="1">
    <citation type="submission" date="2009-04" db="EMBL/GenBank/DDBJ databases">
        <authorList>
            <person name="Qin X."/>
            <person name="Bachman B."/>
            <person name="Battles P."/>
            <person name="Bell A."/>
            <person name="Bess C."/>
            <person name="Bickham C."/>
            <person name="Chaboub L."/>
            <person name="Chen D."/>
            <person name="Coyle M."/>
            <person name="Deiros D.R."/>
            <person name="Dinh H."/>
            <person name="Forbes L."/>
            <person name="Fowler G."/>
            <person name="Francisco L."/>
            <person name="Fu Q."/>
            <person name="Gubbala S."/>
            <person name="Hale W."/>
            <person name="Han Y."/>
            <person name="Hemphill L."/>
            <person name="Highlander S.K."/>
            <person name="Hirani K."/>
            <person name="Hogues M."/>
            <person name="Jackson L."/>
            <person name="Jakkamsetti A."/>
            <person name="Javaid M."/>
            <person name="Jiang H."/>
            <person name="Korchina V."/>
            <person name="Kovar C."/>
            <person name="Lara F."/>
            <person name="Lee S."/>
            <person name="Mata R."/>
            <person name="Mathew T."/>
            <person name="Moen C."/>
            <person name="Morales K."/>
            <person name="Munidasa M."/>
            <person name="Nazareth L."/>
            <person name="Ngo R."/>
            <person name="Nguyen L."/>
            <person name="Okwuonu G."/>
            <person name="Ongeri F."/>
            <person name="Patil S."/>
            <person name="Petrosino J."/>
            <person name="Pham C."/>
            <person name="Pham P."/>
            <person name="Pu L.-L."/>
            <person name="Puazo M."/>
            <person name="Raj R."/>
            <person name="Reid J."/>
            <person name="Rouhana J."/>
            <person name="Saada N."/>
            <person name="Shang Y."/>
            <person name="Simmons D."/>
            <person name="Thornton R."/>
            <person name="Warren J."/>
            <person name="Weissenberger G."/>
            <person name="Zhang J."/>
            <person name="Zhang L."/>
            <person name="Zhou C."/>
            <person name="Zhu D."/>
            <person name="Muzny D."/>
            <person name="Worley K."/>
            <person name="Gibbs R."/>
        </authorList>
    </citation>
    <scope>NUCLEOTIDE SEQUENCE [LARGE SCALE GENOMIC DNA]</scope>
    <source>
        <strain evidence="2 3">ATCC 19254</strain>
    </source>
</reference>
<evidence type="ECO:0000313" key="2">
    <source>
        <dbReference type="EMBL" id="EEJ42693.1"/>
    </source>
</evidence>
<dbReference type="GO" id="GO:0003677">
    <property type="term" value="F:DNA binding"/>
    <property type="evidence" value="ECO:0007669"/>
    <property type="project" value="UniProtKB-KW"/>
</dbReference>
<dbReference type="Proteomes" id="UP000004283">
    <property type="component" value="Unassembled WGS sequence"/>
</dbReference>
<dbReference type="HOGENOM" id="CLU_066192_4_0_9"/>